<dbReference type="GO" id="GO:0060307">
    <property type="term" value="P:regulation of ventricular cardiac muscle cell membrane repolarization"/>
    <property type="evidence" value="ECO:0000318"/>
    <property type="project" value="GO_Central"/>
</dbReference>
<dbReference type="InterPro" id="IPR003598">
    <property type="entry name" value="Ig_sub2"/>
</dbReference>
<dbReference type="GO" id="GO:0044325">
    <property type="term" value="F:transmembrane transporter binding"/>
    <property type="evidence" value="ECO:0000318"/>
    <property type="project" value="GO_Central"/>
</dbReference>
<feature type="region of interest" description="Disordered" evidence="9">
    <location>
        <begin position="274"/>
        <end position="293"/>
    </location>
</feature>
<evidence type="ECO:0000256" key="3">
    <source>
        <dbReference type="ARBA" id="ARBA00022729"/>
    </source>
</evidence>
<evidence type="ECO:0000256" key="8">
    <source>
        <dbReference type="ARBA" id="ARBA00023319"/>
    </source>
</evidence>
<evidence type="ECO:0000256" key="9">
    <source>
        <dbReference type="SAM" id="MobiDB-lite"/>
    </source>
</evidence>
<keyword evidence="8" id="KW-0393">Immunoglobulin domain</keyword>
<dbReference type="Proteomes" id="UP000186698">
    <property type="component" value="Chromosome 7S"/>
</dbReference>
<evidence type="ECO:0000256" key="6">
    <source>
        <dbReference type="ARBA" id="ARBA00023157"/>
    </source>
</evidence>
<dbReference type="KEGG" id="xla:108697597"/>
<dbReference type="GO" id="GO:0001518">
    <property type="term" value="C:voltage-gated sodium channel complex"/>
    <property type="evidence" value="ECO:0000318"/>
    <property type="project" value="GO_Central"/>
</dbReference>
<evidence type="ECO:0000313" key="13">
    <source>
        <dbReference type="Xenbase" id="XB-GENE-17333118"/>
    </source>
</evidence>
<keyword evidence="12" id="KW-0406">Ion transport</keyword>
<dbReference type="GeneID" id="108697597"/>
<dbReference type="SMART" id="SM00409">
    <property type="entry name" value="IG"/>
    <property type="match status" value="1"/>
</dbReference>
<name>A0A1L8FFX0_XENLA</name>
<dbReference type="PANTHER" id="PTHR13869">
    <property type="entry name" value="MYELIN P0 RELATED"/>
    <property type="match status" value="1"/>
</dbReference>
<evidence type="ECO:0000256" key="2">
    <source>
        <dbReference type="ARBA" id="ARBA00022692"/>
    </source>
</evidence>
<keyword evidence="12" id="KW-0813">Transport</keyword>
<keyword evidence="12" id="KW-0407">Ion channel</keyword>
<feature type="transmembrane region" description="Helical" evidence="10">
    <location>
        <begin position="230"/>
        <end position="251"/>
    </location>
</feature>
<dbReference type="GO" id="GO:0061337">
    <property type="term" value="P:cardiac conduction"/>
    <property type="evidence" value="ECO:0000318"/>
    <property type="project" value="GO_Central"/>
</dbReference>
<dbReference type="InterPro" id="IPR007110">
    <property type="entry name" value="Ig-like_dom"/>
</dbReference>
<dbReference type="PaxDb" id="8355-A0A1L8FFX0"/>
<dbReference type="CTD" id="108697597"/>
<dbReference type="Pfam" id="PF07686">
    <property type="entry name" value="V-set"/>
    <property type="match status" value="1"/>
</dbReference>
<feature type="transmembrane region" description="Helical" evidence="10">
    <location>
        <begin position="109"/>
        <end position="130"/>
    </location>
</feature>
<evidence type="ECO:0000256" key="10">
    <source>
        <dbReference type="SAM" id="Phobius"/>
    </source>
</evidence>
<dbReference type="InterPro" id="IPR003599">
    <property type="entry name" value="Ig_sub"/>
</dbReference>
<dbReference type="GO" id="GO:0086002">
    <property type="term" value="P:cardiac muscle cell action potential involved in contraction"/>
    <property type="evidence" value="ECO:0000318"/>
    <property type="project" value="GO_Central"/>
</dbReference>
<dbReference type="PANTHER" id="PTHR13869:SF14">
    <property type="entry name" value="SODIUM CHANNEL SUBUNIT BETA-4"/>
    <property type="match status" value="1"/>
</dbReference>
<evidence type="ECO:0000256" key="7">
    <source>
        <dbReference type="ARBA" id="ARBA00023180"/>
    </source>
</evidence>
<protein>
    <submittedName>
        <fullName evidence="12">Sodium channel subunit beta-4 isoform X1</fullName>
    </submittedName>
</protein>
<keyword evidence="5 10" id="KW-0472">Membrane</keyword>
<organism evidence="11 12">
    <name type="scientific">Xenopus laevis</name>
    <name type="common">African clawed frog</name>
    <dbReference type="NCBI Taxonomy" id="8355"/>
    <lineage>
        <taxon>Eukaryota</taxon>
        <taxon>Metazoa</taxon>
        <taxon>Chordata</taxon>
        <taxon>Craniata</taxon>
        <taxon>Vertebrata</taxon>
        <taxon>Euteleostomi</taxon>
        <taxon>Amphibia</taxon>
        <taxon>Batrachia</taxon>
        <taxon>Anura</taxon>
        <taxon>Pipoidea</taxon>
        <taxon>Pipidae</taxon>
        <taxon>Xenopodinae</taxon>
        <taxon>Xenopus</taxon>
        <taxon>Xenopus</taxon>
    </lineage>
</organism>
<keyword evidence="7" id="KW-0325">Glycoprotein</keyword>
<keyword evidence="11" id="KW-1185">Reference proteome</keyword>
<evidence type="ECO:0000256" key="4">
    <source>
        <dbReference type="ARBA" id="ARBA00022989"/>
    </source>
</evidence>
<dbReference type="PROSITE" id="PS50835">
    <property type="entry name" value="IG_LIKE"/>
    <property type="match status" value="1"/>
</dbReference>
<comment type="subcellular location">
    <subcellularLocation>
        <location evidence="1">Membrane</location>
        <topology evidence="1">Single-pass type I membrane protein</topology>
    </subcellularLocation>
</comment>
<dbReference type="InterPro" id="IPR036179">
    <property type="entry name" value="Ig-like_dom_sf"/>
</dbReference>
<keyword evidence="4 10" id="KW-1133">Transmembrane helix</keyword>
<reference evidence="12" key="1">
    <citation type="submission" date="2025-08" db="UniProtKB">
        <authorList>
            <consortium name="RefSeq"/>
        </authorList>
    </citation>
    <scope>IDENTIFICATION</scope>
    <source>
        <strain evidence="12">J_2021</strain>
        <tissue evidence="12">Erythrocytes</tissue>
    </source>
</reference>
<dbReference type="SUPFAM" id="SSF48726">
    <property type="entry name" value="Immunoglobulin"/>
    <property type="match status" value="1"/>
</dbReference>
<gene>
    <name evidence="12 13" type="primary">scn4b.S</name>
</gene>
<dbReference type="OrthoDB" id="8778219at2759"/>
<evidence type="ECO:0000313" key="12">
    <source>
        <dbReference type="RefSeq" id="XP_018083265.1"/>
    </source>
</evidence>
<dbReference type="InterPro" id="IPR013783">
    <property type="entry name" value="Ig-like_fold"/>
</dbReference>
<keyword evidence="2 10" id="KW-0812">Transmembrane</keyword>
<proteinExistence type="predicted"/>
<dbReference type="GO" id="GO:0017080">
    <property type="term" value="F:sodium channel regulator activity"/>
    <property type="evidence" value="ECO:0000318"/>
    <property type="project" value="GO_Central"/>
</dbReference>
<dbReference type="GO" id="GO:0086012">
    <property type="term" value="P:membrane depolarization during cardiac muscle cell action potential"/>
    <property type="evidence" value="ECO:0000318"/>
    <property type="project" value="GO_Central"/>
</dbReference>
<evidence type="ECO:0000313" key="11">
    <source>
        <dbReference type="Proteomes" id="UP000186698"/>
    </source>
</evidence>
<dbReference type="InterPro" id="IPR013106">
    <property type="entry name" value="Ig_V-set"/>
</dbReference>
<dbReference type="Gene3D" id="2.60.40.10">
    <property type="entry name" value="Immunoglobulins"/>
    <property type="match status" value="1"/>
</dbReference>
<dbReference type="GO" id="GO:0034220">
    <property type="term" value="P:monoatomic ion transmembrane transport"/>
    <property type="evidence" value="ECO:0007669"/>
    <property type="project" value="UniProtKB-KW"/>
</dbReference>
<dbReference type="RefSeq" id="XP_018083265.1">
    <property type="nucleotide sequence ID" value="XM_018227776.2"/>
</dbReference>
<accession>A0A1L8FFX0</accession>
<feature type="compositionally biased region" description="Basic and acidic residues" evidence="9">
    <location>
        <begin position="283"/>
        <end position="293"/>
    </location>
</feature>
<dbReference type="STRING" id="8355.A0A1L8FFX0"/>
<dbReference type="GO" id="GO:0005886">
    <property type="term" value="C:plasma membrane"/>
    <property type="evidence" value="ECO:0000318"/>
    <property type="project" value="GO_Central"/>
</dbReference>
<dbReference type="SMART" id="SM00408">
    <property type="entry name" value="IGc2"/>
    <property type="match status" value="1"/>
</dbReference>
<keyword evidence="3" id="KW-0732">Signal</keyword>
<dbReference type="AlphaFoldDB" id="A0A1L8FFX0"/>
<sequence>MSMEPTWERRDSLWRRHSRLFAICLNSGHWSSQAPASSLQEESGISVGVIFHFATNVHVLKVSEIAEKQEELRCPESASRVVVFAHACLPLEVSVGKNNLVTAINGTNVSLLCTFMACIGFSDVTFSWIYSSMNSSLKPEELYKGTLKDKKSFPKPVEILNRNERMERVQLAPNNTTKDYELSLLLKNVDFDDAGRYTCVVRNKKEKGATHNATIILTVVDKVEAVDNTLTRIIVAAVGGVIGLLILILIIKKIITLIIKRNCDKKKDCLVSSSVNDNTDNASKQESKAKPKK</sequence>
<keyword evidence="6" id="KW-1015">Disulfide bond</keyword>
<dbReference type="Xenbase" id="XB-GENE-17333118">
    <property type="gene designation" value="scn4b.S"/>
</dbReference>
<dbReference type="InterPro" id="IPR000920">
    <property type="entry name" value="Myelin_P0-rel"/>
</dbReference>
<evidence type="ECO:0000256" key="5">
    <source>
        <dbReference type="ARBA" id="ARBA00023136"/>
    </source>
</evidence>
<evidence type="ECO:0000256" key="1">
    <source>
        <dbReference type="ARBA" id="ARBA00004479"/>
    </source>
</evidence>
<dbReference type="AGR" id="Xenbase:XB-GENE-17333118"/>